<accession>A0A813W185</accession>
<evidence type="ECO:0000256" key="6">
    <source>
        <dbReference type="ARBA" id="ARBA00023242"/>
    </source>
</evidence>
<dbReference type="GO" id="GO:0005634">
    <property type="term" value="C:nucleus"/>
    <property type="evidence" value="ECO:0007669"/>
    <property type="project" value="UniProtKB-SubCell"/>
</dbReference>
<dbReference type="EMBL" id="CAJNOK010003435">
    <property type="protein sequence ID" value="CAF0901016.1"/>
    <property type="molecule type" value="Genomic_DNA"/>
</dbReference>
<dbReference type="GO" id="GO:0003676">
    <property type="term" value="F:nucleic acid binding"/>
    <property type="evidence" value="ECO:0007669"/>
    <property type="project" value="InterPro"/>
</dbReference>
<evidence type="ECO:0000256" key="10">
    <source>
        <dbReference type="ARBA" id="ARBA00062344"/>
    </source>
</evidence>
<comment type="subcellular location">
    <subcellularLocation>
        <location evidence="1">Nucleus</location>
    </subcellularLocation>
</comment>
<evidence type="ECO:0000313" key="22">
    <source>
        <dbReference type="Proteomes" id="UP000663829"/>
    </source>
</evidence>
<dbReference type="InterPro" id="IPR052190">
    <property type="entry name" value="Euk-Arch_PrmC-MTase"/>
</dbReference>
<evidence type="ECO:0000256" key="4">
    <source>
        <dbReference type="ARBA" id="ARBA00022679"/>
    </source>
</evidence>
<dbReference type="FunFam" id="3.40.50.150:FF:000077">
    <property type="entry name" value="HemK methyltransferase family member 2"/>
    <property type="match status" value="1"/>
</dbReference>
<evidence type="ECO:0000313" key="18">
    <source>
        <dbReference type="EMBL" id="CAF0848476.1"/>
    </source>
</evidence>
<comment type="catalytic activity">
    <reaction evidence="8">
        <text>methylarsonous acid + S-adenosyl-L-methionine = dimethylarsinate + S-adenosyl-L-homocysteine + 2 H(+)</text>
        <dbReference type="Rhea" id="RHEA:11684"/>
        <dbReference type="ChEBI" id="CHEBI:15378"/>
        <dbReference type="ChEBI" id="CHEBI:16223"/>
        <dbReference type="ChEBI" id="CHEBI:17826"/>
        <dbReference type="ChEBI" id="CHEBI:57856"/>
        <dbReference type="ChEBI" id="CHEBI:59789"/>
    </reaction>
</comment>
<dbReference type="InterPro" id="IPR007848">
    <property type="entry name" value="Small_mtfrase_dom"/>
</dbReference>
<dbReference type="OrthoDB" id="406152at2759"/>
<dbReference type="InterPro" id="IPR002052">
    <property type="entry name" value="DNA_methylase_N6_adenine_CS"/>
</dbReference>
<name>A0A813W185_9BILA</name>
<keyword evidence="3" id="KW-0489">Methyltransferase</keyword>
<evidence type="ECO:0000256" key="8">
    <source>
        <dbReference type="ARBA" id="ARBA00050903"/>
    </source>
</evidence>
<dbReference type="PANTHER" id="PTHR45875:SF1">
    <property type="entry name" value="METHYLTRANSFERASE N6AMT1"/>
    <property type="match status" value="1"/>
</dbReference>
<evidence type="ECO:0000313" key="21">
    <source>
        <dbReference type="EMBL" id="CAF3681654.1"/>
    </source>
</evidence>
<dbReference type="PANTHER" id="PTHR45875">
    <property type="entry name" value="METHYLTRANSFERASE N6AMT1"/>
    <property type="match status" value="1"/>
</dbReference>
<evidence type="ECO:0000313" key="19">
    <source>
        <dbReference type="EMBL" id="CAF0901016.1"/>
    </source>
</evidence>
<dbReference type="CDD" id="cd02440">
    <property type="entry name" value="AdoMet_MTases"/>
    <property type="match status" value="1"/>
</dbReference>
<dbReference type="EMBL" id="CAJOBC010000889">
    <property type="protein sequence ID" value="CAF3636130.1"/>
    <property type="molecule type" value="Genomic_DNA"/>
</dbReference>
<dbReference type="PROSITE" id="PS00092">
    <property type="entry name" value="N6_MTASE"/>
    <property type="match status" value="1"/>
</dbReference>
<evidence type="ECO:0000256" key="15">
    <source>
        <dbReference type="ARBA" id="ARBA00093624"/>
    </source>
</evidence>
<evidence type="ECO:0000256" key="13">
    <source>
        <dbReference type="ARBA" id="ARBA00080992"/>
    </source>
</evidence>
<evidence type="ECO:0000256" key="16">
    <source>
        <dbReference type="ARBA" id="ARBA00093667"/>
    </source>
</evidence>
<protein>
    <recommendedName>
        <fullName evidence="15">Methyltransferase HEMK2</fullName>
    </recommendedName>
    <alternativeName>
        <fullName evidence="14">HemK methyltransferase family member 2</fullName>
    </alternativeName>
    <alternativeName>
        <fullName evidence="12">Lysine N-methyltransferase 9</fullName>
    </alternativeName>
    <alternativeName>
        <fullName evidence="11">Methylarsonite methyltransferase N6AMT1</fullName>
    </alternativeName>
    <alternativeName>
        <fullName evidence="16">Methyltransferase N6AMT1</fullName>
    </alternativeName>
    <alternativeName>
        <fullName evidence="13">Protein N(5)-glutamine methyltransferase</fullName>
    </alternativeName>
</protein>
<dbReference type="Pfam" id="PF05175">
    <property type="entry name" value="MTS"/>
    <property type="match status" value="1"/>
</dbReference>
<dbReference type="GO" id="GO:0035657">
    <property type="term" value="C:eRF1 methyltransferase complex"/>
    <property type="evidence" value="ECO:0007669"/>
    <property type="project" value="TreeGrafter"/>
</dbReference>
<dbReference type="GO" id="GO:0036009">
    <property type="term" value="F:protein-glutamine N-methyltransferase activity"/>
    <property type="evidence" value="ECO:0007669"/>
    <property type="project" value="UniProtKB-ARBA"/>
</dbReference>
<keyword evidence="22" id="KW-1185">Reference proteome</keyword>
<evidence type="ECO:0000313" key="20">
    <source>
        <dbReference type="EMBL" id="CAF3636130.1"/>
    </source>
</evidence>
<keyword evidence="5" id="KW-0949">S-adenosyl-L-methionine</keyword>
<evidence type="ECO:0000256" key="12">
    <source>
        <dbReference type="ARBA" id="ARBA00076540"/>
    </source>
</evidence>
<dbReference type="NCBIfam" id="TIGR00537">
    <property type="entry name" value="hemK_rel_arch"/>
    <property type="match status" value="1"/>
</dbReference>
<dbReference type="InterPro" id="IPR004557">
    <property type="entry name" value="PrmC-related"/>
</dbReference>
<dbReference type="EMBL" id="CAJOBA010003435">
    <property type="protein sequence ID" value="CAF3681654.1"/>
    <property type="molecule type" value="Genomic_DNA"/>
</dbReference>
<keyword evidence="6" id="KW-0539">Nucleus</keyword>
<dbReference type="Proteomes" id="UP000681722">
    <property type="component" value="Unassembled WGS sequence"/>
</dbReference>
<reference evidence="18" key="1">
    <citation type="submission" date="2021-02" db="EMBL/GenBank/DDBJ databases">
        <authorList>
            <person name="Nowell W R."/>
        </authorList>
    </citation>
    <scope>NUCLEOTIDE SEQUENCE</scope>
</reference>
<dbReference type="AlphaFoldDB" id="A0A813W185"/>
<comment type="function">
    <text evidence="9">Methyltransferase that can methylate proteins and, to a lower extent, arsenic. Catalytic subunit of a heterodimer with TRMT112, which monomethylates 'Lys-12' of histone H4 (H4K12me1), a modification present at the promoters of numerous genes encoding cell cycle regulators. Catalytic subunit of a heterodimer with TRMT112, which catalyzes N5-methylation of Glu residue of proteins with a Gly-Gln-Xaa-Xaa-Xaa-Arg motif. Methylates ETF1 on 'Gln-185'; ETF1 needs to be complexed to ERF3 in its GTP-bound form to be efficiently methylated. May also play a role in the modulation of arsenic-induced toxicity by mediating the conversion of monomethylarsonous acid (3+) into the less toxic dimethylarsonic acid. It however only plays a limited role in arsenic metabolism compared with AS3MT.</text>
</comment>
<proteinExistence type="inferred from homology"/>
<comment type="catalytic activity">
    <reaction evidence="7">
        <text>L-lysyl-[histone] + S-adenosyl-L-methionine = N(6)-methyl-L-lysyl-[histone] + S-adenosyl-L-homocysteine + H(+)</text>
        <dbReference type="Rhea" id="RHEA:10024"/>
        <dbReference type="Rhea" id="RHEA-COMP:9845"/>
        <dbReference type="Rhea" id="RHEA-COMP:9846"/>
        <dbReference type="ChEBI" id="CHEBI:15378"/>
        <dbReference type="ChEBI" id="CHEBI:29969"/>
        <dbReference type="ChEBI" id="CHEBI:57856"/>
        <dbReference type="ChEBI" id="CHEBI:59789"/>
        <dbReference type="ChEBI" id="CHEBI:61929"/>
    </reaction>
    <physiologicalReaction direction="left-to-right" evidence="7">
        <dbReference type="Rhea" id="RHEA:10025"/>
    </physiologicalReaction>
</comment>
<evidence type="ECO:0000256" key="7">
    <source>
        <dbReference type="ARBA" id="ARBA00048619"/>
    </source>
</evidence>
<keyword evidence="4" id="KW-0808">Transferase</keyword>
<dbReference type="InterPro" id="IPR029063">
    <property type="entry name" value="SAM-dependent_MTases_sf"/>
</dbReference>
<dbReference type="SUPFAM" id="SSF53335">
    <property type="entry name" value="S-adenosyl-L-methionine-dependent methyltransferases"/>
    <property type="match status" value="1"/>
</dbReference>
<evidence type="ECO:0000256" key="14">
    <source>
        <dbReference type="ARBA" id="ARBA00083337"/>
    </source>
</evidence>
<dbReference type="Proteomes" id="UP000682733">
    <property type="component" value="Unassembled WGS sequence"/>
</dbReference>
<comment type="caution">
    <text evidence="18">The sequence shown here is derived from an EMBL/GenBank/DDBJ whole genome shotgun (WGS) entry which is preliminary data.</text>
</comment>
<gene>
    <name evidence="18" type="ORF">GPM918_LOCUS5944</name>
    <name evidence="19" type="ORF">OVA965_LOCUS9624</name>
    <name evidence="20" type="ORF">SRO942_LOCUS5944</name>
    <name evidence="21" type="ORF">TMI583_LOCUS9616</name>
</gene>
<comment type="similarity">
    <text evidence="2">Belongs to the eukaryotic/archaeal PrmC-related family.</text>
</comment>
<evidence type="ECO:0000256" key="3">
    <source>
        <dbReference type="ARBA" id="ARBA00022603"/>
    </source>
</evidence>
<dbReference type="Proteomes" id="UP000677228">
    <property type="component" value="Unassembled WGS sequence"/>
</dbReference>
<dbReference type="EMBL" id="CAJNOQ010000889">
    <property type="protein sequence ID" value="CAF0848476.1"/>
    <property type="molecule type" value="Genomic_DNA"/>
</dbReference>
<evidence type="ECO:0000256" key="5">
    <source>
        <dbReference type="ARBA" id="ARBA00022691"/>
    </source>
</evidence>
<evidence type="ECO:0000256" key="9">
    <source>
        <dbReference type="ARBA" id="ARBA00053180"/>
    </source>
</evidence>
<dbReference type="GO" id="GO:0032259">
    <property type="term" value="P:methylation"/>
    <property type="evidence" value="ECO:0007669"/>
    <property type="project" value="UniProtKB-KW"/>
</dbReference>
<organism evidence="18 22">
    <name type="scientific">Didymodactylos carnosus</name>
    <dbReference type="NCBI Taxonomy" id="1234261"/>
    <lineage>
        <taxon>Eukaryota</taxon>
        <taxon>Metazoa</taxon>
        <taxon>Spiralia</taxon>
        <taxon>Gnathifera</taxon>
        <taxon>Rotifera</taxon>
        <taxon>Eurotatoria</taxon>
        <taxon>Bdelloidea</taxon>
        <taxon>Philodinida</taxon>
        <taxon>Philodinidae</taxon>
        <taxon>Didymodactylos</taxon>
    </lineage>
</organism>
<evidence type="ECO:0000259" key="17">
    <source>
        <dbReference type="Pfam" id="PF05175"/>
    </source>
</evidence>
<feature type="domain" description="Methyltransferase small" evidence="17">
    <location>
        <begin position="47"/>
        <end position="145"/>
    </location>
</feature>
<evidence type="ECO:0000256" key="11">
    <source>
        <dbReference type="ARBA" id="ARBA00075330"/>
    </source>
</evidence>
<dbReference type="Proteomes" id="UP000663829">
    <property type="component" value="Unassembled WGS sequence"/>
</dbReference>
<comment type="subunit">
    <text evidence="10">Heterodimer; heterodimerization with TRMT112 is required for S-adenosyl-L-methionine-binding.</text>
</comment>
<sequence length="223" mass="25040">MFPTPDLSHLKRSDYSKIYEPDSDSFLFLDALECELNIIRSLDPLIIVEFGCGSGIISTFLSKHILSSHCSLFYLTDINPHACSSTQKTYQQNNVIQQFQITNCDLATPFLQRLANGVDLILFNPPYVPTDEVVNSGDNLIDAAYSGGKQGIEVIQRAIEQASILLTENGLFYMIALELNSVETLTLIAKKFNLTMEIVLKRRTLIESLIVVKFKRKLNSAQE</sequence>
<evidence type="ECO:0000256" key="2">
    <source>
        <dbReference type="ARBA" id="ARBA00006149"/>
    </source>
</evidence>
<evidence type="ECO:0000256" key="1">
    <source>
        <dbReference type="ARBA" id="ARBA00004123"/>
    </source>
</evidence>
<dbReference type="Gene3D" id="3.40.50.150">
    <property type="entry name" value="Vaccinia Virus protein VP39"/>
    <property type="match status" value="1"/>
</dbReference>